<evidence type="ECO:0000259" key="2">
    <source>
        <dbReference type="PROSITE" id="PS51703"/>
    </source>
</evidence>
<evidence type="ECO:0000313" key="3">
    <source>
        <dbReference type="EMBL" id="CAB3408200.1"/>
    </source>
</evidence>
<proteinExistence type="predicted"/>
<dbReference type="InterPro" id="IPR003604">
    <property type="entry name" value="Matrin/U1-like-C_Znf_C2H2"/>
</dbReference>
<gene>
    <name evidence="3" type="ORF">CBOVIS_LOCUS10008</name>
</gene>
<feature type="compositionally biased region" description="Basic and acidic residues" evidence="1">
    <location>
        <begin position="912"/>
        <end position="930"/>
    </location>
</feature>
<evidence type="ECO:0000256" key="1">
    <source>
        <dbReference type="SAM" id="MobiDB-lite"/>
    </source>
</evidence>
<dbReference type="InterPro" id="IPR006561">
    <property type="entry name" value="DZF_dom"/>
</dbReference>
<dbReference type="SMART" id="SM00451">
    <property type="entry name" value="ZnF_U1"/>
    <property type="match status" value="3"/>
</dbReference>
<comment type="caution">
    <text evidence="3">The sequence shown here is derived from an EMBL/GenBank/DDBJ whole genome shotgun (WGS) entry which is preliminary data.</text>
</comment>
<dbReference type="Pfam" id="PF12874">
    <property type="entry name" value="zf-met"/>
    <property type="match status" value="3"/>
</dbReference>
<dbReference type="GO" id="GO:0008270">
    <property type="term" value="F:zinc ion binding"/>
    <property type="evidence" value="ECO:0007669"/>
    <property type="project" value="InterPro"/>
</dbReference>
<dbReference type="SUPFAM" id="SSF57667">
    <property type="entry name" value="beta-beta-alpha zinc fingers"/>
    <property type="match status" value="3"/>
</dbReference>
<feature type="domain" description="DZF" evidence="2">
    <location>
        <begin position="573"/>
        <end position="925"/>
    </location>
</feature>
<reference evidence="3 4" key="1">
    <citation type="submission" date="2020-04" db="EMBL/GenBank/DDBJ databases">
        <authorList>
            <person name="Laetsch R D."/>
            <person name="Stevens L."/>
            <person name="Kumar S."/>
            <person name="Blaxter L. M."/>
        </authorList>
    </citation>
    <scope>NUCLEOTIDE SEQUENCE [LARGE SCALE GENOMIC DNA]</scope>
</reference>
<dbReference type="Gene3D" id="3.30.460.10">
    <property type="entry name" value="Beta Polymerase, domain 2"/>
    <property type="match status" value="1"/>
</dbReference>
<organism evidence="3 4">
    <name type="scientific">Caenorhabditis bovis</name>
    <dbReference type="NCBI Taxonomy" id="2654633"/>
    <lineage>
        <taxon>Eukaryota</taxon>
        <taxon>Metazoa</taxon>
        <taxon>Ecdysozoa</taxon>
        <taxon>Nematoda</taxon>
        <taxon>Chromadorea</taxon>
        <taxon>Rhabditida</taxon>
        <taxon>Rhabditina</taxon>
        <taxon>Rhabditomorpha</taxon>
        <taxon>Rhabditoidea</taxon>
        <taxon>Rhabditidae</taxon>
        <taxon>Peloderinae</taxon>
        <taxon>Caenorhabditis</taxon>
    </lineage>
</organism>
<dbReference type="OrthoDB" id="8898434at2759"/>
<feature type="compositionally biased region" description="Basic and acidic residues" evidence="1">
    <location>
        <begin position="551"/>
        <end position="562"/>
    </location>
</feature>
<keyword evidence="4" id="KW-1185">Reference proteome</keyword>
<dbReference type="InterPro" id="IPR043519">
    <property type="entry name" value="NT_sf"/>
</dbReference>
<dbReference type="InterPro" id="IPR036236">
    <property type="entry name" value="Znf_C2H2_sf"/>
</dbReference>
<evidence type="ECO:0000313" key="4">
    <source>
        <dbReference type="Proteomes" id="UP000494206"/>
    </source>
</evidence>
<dbReference type="GO" id="GO:0003727">
    <property type="term" value="F:single-stranded RNA binding"/>
    <property type="evidence" value="ECO:0007669"/>
    <property type="project" value="TreeGrafter"/>
</dbReference>
<dbReference type="PROSITE" id="PS00028">
    <property type="entry name" value="ZINC_FINGER_C2H2_1"/>
    <property type="match status" value="2"/>
</dbReference>
<dbReference type="PANTHER" id="PTHR45762:SF3">
    <property type="entry name" value="ZINC-FINGER PROTEIN AT 72D, ISOFORM B"/>
    <property type="match status" value="1"/>
</dbReference>
<dbReference type="InterPro" id="IPR013087">
    <property type="entry name" value="Znf_C2H2_type"/>
</dbReference>
<dbReference type="SMART" id="SM00572">
    <property type="entry name" value="DZF"/>
    <property type="match status" value="1"/>
</dbReference>
<feature type="region of interest" description="Disordered" evidence="1">
    <location>
        <begin position="548"/>
        <end position="583"/>
    </location>
</feature>
<dbReference type="Gene3D" id="1.10.1410.40">
    <property type="match status" value="1"/>
</dbReference>
<dbReference type="InterPro" id="IPR049402">
    <property type="entry name" value="DZF_dom_C"/>
</dbReference>
<dbReference type="GO" id="GO:0003725">
    <property type="term" value="F:double-stranded RNA binding"/>
    <property type="evidence" value="ECO:0007669"/>
    <property type="project" value="TreeGrafter"/>
</dbReference>
<protein>
    <recommendedName>
        <fullName evidence="2">DZF domain-containing protein</fullName>
    </recommendedName>
</protein>
<dbReference type="FunFam" id="1.10.1410.40:FF:000001">
    <property type="entry name" value="interleukin enhancer-binding factor 3 isoform X1"/>
    <property type="match status" value="1"/>
</dbReference>
<accession>A0A8S1F5N5</accession>
<dbReference type="GO" id="GO:0071011">
    <property type="term" value="C:precatalytic spliceosome"/>
    <property type="evidence" value="ECO:0007669"/>
    <property type="project" value="TreeGrafter"/>
</dbReference>
<dbReference type="AlphaFoldDB" id="A0A8S1F5N5"/>
<dbReference type="PROSITE" id="PS51703">
    <property type="entry name" value="DZF"/>
    <property type="match status" value="1"/>
</dbReference>
<dbReference type="Gene3D" id="3.30.160.60">
    <property type="entry name" value="Classic Zinc Finger"/>
    <property type="match status" value="3"/>
</dbReference>
<dbReference type="EMBL" id="CADEPM010000007">
    <property type="protein sequence ID" value="CAB3408200.1"/>
    <property type="molecule type" value="Genomic_DNA"/>
</dbReference>
<dbReference type="Pfam" id="PF07528">
    <property type="entry name" value="DZF_N"/>
    <property type="match status" value="1"/>
</dbReference>
<dbReference type="Pfam" id="PF20965">
    <property type="entry name" value="DZF_C"/>
    <property type="match status" value="1"/>
</dbReference>
<dbReference type="Proteomes" id="UP000494206">
    <property type="component" value="Unassembled WGS sequence"/>
</dbReference>
<dbReference type="InterPro" id="IPR049401">
    <property type="entry name" value="DZF_dom_N"/>
</dbReference>
<feature type="region of interest" description="Disordered" evidence="1">
    <location>
        <begin position="896"/>
        <end position="930"/>
    </location>
</feature>
<dbReference type="PANTHER" id="PTHR45762">
    <property type="entry name" value="ZINC FINGER RNA-BINDING PROTEIN"/>
    <property type="match status" value="1"/>
</dbReference>
<dbReference type="PROSITE" id="PS50152">
    <property type="entry name" value="25A_SYNTH_3"/>
    <property type="match status" value="1"/>
</dbReference>
<sequence length="930" mass="103754">MAKRTKVEDLPNNVTIQLITWFINNYNAYYGMNTSKFSKKNGTTKQQFWTEWAQELTKMGYPRNSEQVKKKINGEVRFVYDIIMAERNGEIPRKPVSNLSDCRKMLYDFLSKMPNERFHYAGYNNPIKKRTLTEDLDYLKQYLSDNLIAKLEEVSEVIMYGGHGSYGGYPQQMTGYGYPPAPGYPPQTAAATAAAYSAYSYGYGTAAAQTPTGVPNIADTYNPQNMYMQPQGSASTNYYTASKKAATVSNTNYSNYDAAVYAAATSYLSSKATGSTKSWMSKSATTGTFPTKKRFGIGANSGGDSNHYYCEICKISCAGAITYKEHIEGQRHKKREALEKGNSSLSLPKNKLCYRCELCNVTCSGQDSYLAHVKGAKHMKALSLCKKLGKPIPENAPTIIAPNETGGTRCVAAKPAITSGPELYGVKKVVGINTVNFVGGSKLSTTGQLEETKAKVIEAVSSAGKPSIEVEDPKIQALMAAEEVKPVGEDKVIAQKDAAGKLIQYHCTLCDCKFSDPNAKEIHIKGRRHRLSYKQKVDPTLVVDLKPSSKRNREQIKTRKFSEGSSNKAPIPRPNNGPIFGSPSVEMRRMEVLDERHIEEKHISLFPGADFMANLECMIVSIEGTLKSVSEEYEKQYKLANTATIAADGKDEKRTLQGVIRVGIYAKGIFIKGDSQVDLVVLCSEPPTTIIRDRVKEIFEKVTSELTIETDDQSASCLIVKSNSFTDIRCRVMFTCPLLRDAPPDVECADRTTCVKALAYIRRSKWFIARCVYLNSCQKVLHLMRDMKKRIECWSDFDGHILELLVEKVLSNCPTELNPNDAFRRVLEAIATGVLLHASIHDPCEKEKTNVFEQIPLKKRFELTSSAQNAIRLISFNQMYKVLGIERLPDIRPSLTTDRKRSIDNGDNEDSVDVKREKFDNDVKMEGQNE</sequence>
<dbReference type="SMART" id="SM00355">
    <property type="entry name" value="ZnF_C2H2"/>
    <property type="match status" value="3"/>
</dbReference>
<name>A0A8S1F5N5_9PELO</name>